<feature type="transmembrane region" description="Helical" evidence="1">
    <location>
        <begin position="20"/>
        <end position="42"/>
    </location>
</feature>
<keyword evidence="1" id="KW-0472">Membrane</keyword>
<dbReference type="AlphaFoldDB" id="A0A0F7SIZ3"/>
<protein>
    <submittedName>
        <fullName evidence="2">Uncharacterized protein</fullName>
    </submittedName>
</protein>
<sequence length="88" mass="9962">MLSQIPSITPTLHILNCSLFHLFFSHLVPVLSLSISSVVCLLHPTVDFSSTRGPPPRVPRNVRARLVHLCLNFRTTDSLYDILLLSYY</sequence>
<proteinExistence type="predicted"/>
<accession>A0A0F7SIZ3</accession>
<evidence type="ECO:0000256" key="1">
    <source>
        <dbReference type="SAM" id="Phobius"/>
    </source>
</evidence>
<organism evidence="2">
    <name type="scientific">Phaffia rhodozyma</name>
    <name type="common">Yeast</name>
    <name type="synonym">Xanthophyllomyces dendrorhous</name>
    <dbReference type="NCBI Taxonomy" id="264483"/>
    <lineage>
        <taxon>Eukaryota</taxon>
        <taxon>Fungi</taxon>
        <taxon>Dikarya</taxon>
        <taxon>Basidiomycota</taxon>
        <taxon>Agaricomycotina</taxon>
        <taxon>Tremellomycetes</taxon>
        <taxon>Cystofilobasidiales</taxon>
        <taxon>Mrakiaceae</taxon>
        <taxon>Phaffia</taxon>
    </lineage>
</organism>
<name>A0A0F7SIZ3_PHARH</name>
<reference evidence="2" key="1">
    <citation type="submission" date="2014-08" db="EMBL/GenBank/DDBJ databases">
        <authorList>
            <person name="Sharma Rahul"/>
            <person name="Thines Marco"/>
        </authorList>
    </citation>
    <scope>NUCLEOTIDE SEQUENCE</scope>
</reference>
<keyword evidence="1" id="KW-0812">Transmembrane</keyword>
<dbReference type="EMBL" id="LN483167">
    <property type="protein sequence ID" value="CDZ97269.1"/>
    <property type="molecule type" value="Genomic_DNA"/>
</dbReference>
<keyword evidence="1" id="KW-1133">Transmembrane helix</keyword>
<evidence type="ECO:0000313" key="2">
    <source>
        <dbReference type="EMBL" id="CDZ97269.1"/>
    </source>
</evidence>